<comment type="caution">
    <text evidence="2">The sequence shown here is derived from an EMBL/GenBank/DDBJ whole genome shotgun (WGS) entry which is preliminary data.</text>
</comment>
<dbReference type="AlphaFoldDB" id="A0AAV5EZT7"/>
<dbReference type="GO" id="GO:0005506">
    <property type="term" value="F:iron ion binding"/>
    <property type="evidence" value="ECO:0007669"/>
    <property type="project" value="InterPro"/>
</dbReference>
<evidence type="ECO:0000313" key="3">
    <source>
        <dbReference type="Proteomes" id="UP001054889"/>
    </source>
</evidence>
<organism evidence="2 3">
    <name type="scientific">Eleusine coracana subsp. coracana</name>
    <dbReference type="NCBI Taxonomy" id="191504"/>
    <lineage>
        <taxon>Eukaryota</taxon>
        <taxon>Viridiplantae</taxon>
        <taxon>Streptophyta</taxon>
        <taxon>Embryophyta</taxon>
        <taxon>Tracheophyta</taxon>
        <taxon>Spermatophyta</taxon>
        <taxon>Magnoliopsida</taxon>
        <taxon>Liliopsida</taxon>
        <taxon>Poales</taxon>
        <taxon>Poaceae</taxon>
        <taxon>PACMAD clade</taxon>
        <taxon>Chloridoideae</taxon>
        <taxon>Cynodonteae</taxon>
        <taxon>Eleusininae</taxon>
        <taxon>Eleusine</taxon>
    </lineage>
</organism>
<evidence type="ECO:0000313" key="2">
    <source>
        <dbReference type="EMBL" id="GJN27953.1"/>
    </source>
</evidence>
<dbReference type="Proteomes" id="UP001054889">
    <property type="component" value="Unassembled WGS sequence"/>
</dbReference>
<proteinExistence type="predicted"/>
<sequence>MLVSLLLALLIPAILLRTTKHSRRYCLPPGDLGFPVMGQTFSLLGALRSNTDDQWFRARINKYGPVSKMSVLGSPIPGQVGRAKWAGTRPIYFGPV</sequence>
<gene>
    <name evidence="2" type="primary">gb16021</name>
    <name evidence="2" type="ORF">PR202_gb16021</name>
</gene>
<evidence type="ECO:0000256" key="1">
    <source>
        <dbReference type="SAM" id="SignalP"/>
    </source>
</evidence>
<accession>A0AAV5EZT7</accession>
<keyword evidence="3" id="KW-1185">Reference proteome</keyword>
<dbReference type="Gene3D" id="1.10.630.10">
    <property type="entry name" value="Cytochrome P450"/>
    <property type="match status" value="1"/>
</dbReference>
<name>A0AAV5EZT7_ELECO</name>
<feature type="signal peptide" evidence="1">
    <location>
        <begin position="1"/>
        <end position="16"/>
    </location>
</feature>
<reference evidence="2" key="2">
    <citation type="submission" date="2021-12" db="EMBL/GenBank/DDBJ databases">
        <title>Resequencing data analysis of finger millet.</title>
        <authorList>
            <person name="Hatakeyama M."/>
            <person name="Aluri S."/>
            <person name="Balachadran M.T."/>
            <person name="Sivarajan S.R."/>
            <person name="Poveda L."/>
            <person name="Shimizu-Inatsugi R."/>
            <person name="Schlapbach R."/>
            <person name="Sreeman S.M."/>
            <person name="Shimizu K.K."/>
        </authorList>
    </citation>
    <scope>NUCLEOTIDE SEQUENCE</scope>
</reference>
<dbReference type="EMBL" id="BQKI01000080">
    <property type="protein sequence ID" value="GJN27953.1"/>
    <property type="molecule type" value="Genomic_DNA"/>
</dbReference>
<dbReference type="GO" id="GO:0004497">
    <property type="term" value="F:monooxygenase activity"/>
    <property type="evidence" value="ECO:0007669"/>
    <property type="project" value="InterPro"/>
</dbReference>
<dbReference type="GO" id="GO:0016705">
    <property type="term" value="F:oxidoreductase activity, acting on paired donors, with incorporation or reduction of molecular oxygen"/>
    <property type="evidence" value="ECO:0007669"/>
    <property type="project" value="InterPro"/>
</dbReference>
<keyword evidence="1" id="KW-0732">Signal</keyword>
<feature type="chain" id="PRO_5043977634" evidence="1">
    <location>
        <begin position="17"/>
        <end position="96"/>
    </location>
</feature>
<dbReference type="InterPro" id="IPR036396">
    <property type="entry name" value="Cyt_P450_sf"/>
</dbReference>
<protein>
    <submittedName>
        <fullName evidence="2">Uncharacterized protein</fullName>
    </submittedName>
</protein>
<reference evidence="2" key="1">
    <citation type="journal article" date="2018" name="DNA Res.">
        <title>Multiple hybrid de novo genome assembly of finger millet, an orphan allotetraploid crop.</title>
        <authorList>
            <person name="Hatakeyama M."/>
            <person name="Aluri S."/>
            <person name="Balachadran M.T."/>
            <person name="Sivarajan S.R."/>
            <person name="Patrignani A."/>
            <person name="Gruter S."/>
            <person name="Poveda L."/>
            <person name="Shimizu-Inatsugi R."/>
            <person name="Baeten J."/>
            <person name="Francoijs K.J."/>
            <person name="Nataraja K.N."/>
            <person name="Reddy Y.A.N."/>
            <person name="Phadnis S."/>
            <person name="Ravikumar R.L."/>
            <person name="Schlapbach R."/>
            <person name="Sreeman S.M."/>
            <person name="Shimizu K.K."/>
        </authorList>
    </citation>
    <scope>NUCLEOTIDE SEQUENCE</scope>
</reference>
<dbReference type="GO" id="GO:0020037">
    <property type="term" value="F:heme binding"/>
    <property type="evidence" value="ECO:0007669"/>
    <property type="project" value="InterPro"/>
</dbReference>